<feature type="transmembrane region" description="Helical" evidence="4">
    <location>
        <begin position="350"/>
        <end position="373"/>
    </location>
</feature>
<organism evidence="6 7">
    <name type="scientific">Halioglobus maricola</name>
    <dbReference type="NCBI Taxonomy" id="2601894"/>
    <lineage>
        <taxon>Bacteria</taxon>
        <taxon>Pseudomonadati</taxon>
        <taxon>Pseudomonadota</taxon>
        <taxon>Gammaproteobacteria</taxon>
        <taxon>Cellvibrionales</taxon>
        <taxon>Halieaceae</taxon>
        <taxon>Halioglobus</taxon>
    </lineage>
</organism>
<dbReference type="PANTHER" id="PTHR11360:SF284">
    <property type="entry name" value="EG:103B4.3 PROTEIN-RELATED"/>
    <property type="match status" value="1"/>
</dbReference>
<dbReference type="SUPFAM" id="SSF103473">
    <property type="entry name" value="MFS general substrate transporter"/>
    <property type="match status" value="1"/>
</dbReference>
<evidence type="ECO:0000256" key="1">
    <source>
        <dbReference type="ARBA" id="ARBA00022692"/>
    </source>
</evidence>
<evidence type="ECO:0000256" key="3">
    <source>
        <dbReference type="ARBA" id="ARBA00023136"/>
    </source>
</evidence>
<accession>A0A5P9NMY1</accession>
<protein>
    <submittedName>
        <fullName evidence="6">MFS transporter</fullName>
    </submittedName>
</protein>
<feature type="transmembrane region" description="Helical" evidence="4">
    <location>
        <begin position="145"/>
        <end position="165"/>
    </location>
</feature>
<evidence type="ECO:0000313" key="7">
    <source>
        <dbReference type="Proteomes" id="UP000326287"/>
    </source>
</evidence>
<feature type="transmembrane region" description="Helical" evidence="4">
    <location>
        <begin position="218"/>
        <end position="242"/>
    </location>
</feature>
<keyword evidence="7" id="KW-1185">Reference proteome</keyword>
<dbReference type="PROSITE" id="PS50850">
    <property type="entry name" value="MFS"/>
    <property type="match status" value="1"/>
</dbReference>
<feature type="transmembrane region" description="Helical" evidence="4">
    <location>
        <begin position="177"/>
        <end position="198"/>
    </location>
</feature>
<feature type="transmembrane region" description="Helical" evidence="4">
    <location>
        <begin position="20"/>
        <end position="47"/>
    </location>
</feature>
<evidence type="ECO:0000256" key="2">
    <source>
        <dbReference type="ARBA" id="ARBA00022989"/>
    </source>
</evidence>
<reference evidence="6 7" key="1">
    <citation type="submission" date="2019-02" db="EMBL/GenBank/DDBJ databases">
        <authorList>
            <person name="Li S.-H."/>
        </authorList>
    </citation>
    <scope>NUCLEOTIDE SEQUENCE [LARGE SCALE GENOMIC DNA]</scope>
    <source>
        <strain evidence="6 7">IMCC14385</strain>
    </source>
</reference>
<feature type="transmembrane region" description="Helical" evidence="4">
    <location>
        <begin position="112"/>
        <end position="133"/>
    </location>
</feature>
<gene>
    <name evidence="6" type="ORF">EY643_14965</name>
</gene>
<proteinExistence type="predicted"/>
<dbReference type="Gene3D" id="1.20.1250.20">
    <property type="entry name" value="MFS general substrate transporter like domains"/>
    <property type="match status" value="2"/>
</dbReference>
<name>A0A5P9NMY1_9GAMM</name>
<feature type="transmembrane region" description="Helical" evidence="4">
    <location>
        <begin position="87"/>
        <end position="106"/>
    </location>
</feature>
<evidence type="ECO:0000259" key="5">
    <source>
        <dbReference type="PROSITE" id="PS50850"/>
    </source>
</evidence>
<keyword evidence="3 4" id="KW-0472">Membrane</keyword>
<sequence>MKSESLISSNETELKRPSLLVIACALGMCVSVAPLYLTSFSIFLLPISEEFAWSRGQMSALFAATAFSIGIASPLVGLLMKRLGIRRVLLIGVFSLSACILVISRLPGSFPFYLFITTLVGFAGAATNTFVYVSILPQWFTGRLGMMMGIAMTGIGIGQTIMPVLSQFLIESLGWRNAYACLALLPMLIALPCIVFLIKEKPAPAIQDKSQLERELSLRNILTSMPFLLLGFSFLIIAVVASGVGLHTVPILIDRGLTPMQAASIAAASGIAVFVGRLGAGVLLDYLGARIVGAGIFAAATLAPLLLTSYAPEILLFLVPVLLGLALGAEGDLMPFSVRKRFGLDNYSVIYSWLFLMFNAGIMLGPLVMGLYYDYAADYNGILFAISGMVFVSYPLFWAAIGGPESELPAEPVTRTI</sequence>
<dbReference type="GO" id="GO:0022857">
    <property type="term" value="F:transmembrane transporter activity"/>
    <property type="evidence" value="ECO:0007669"/>
    <property type="project" value="InterPro"/>
</dbReference>
<keyword evidence="1 4" id="KW-0812">Transmembrane</keyword>
<dbReference type="InterPro" id="IPR050327">
    <property type="entry name" value="Proton-linked_MCT"/>
</dbReference>
<dbReference type="Pfam" id="PF07690">
    <property type="entry name" value="MFS_1"/>
    <property type="match status" value="1"/>
</dbReference>
<dbReference type="KEGG" id="halc:EY643_14965"/>
<dbReference type="PANTHER" id="PTHR11360">
    <property type="entry name" value="MONOCARBOXYLATE TRANSPORTER"/>
    <property type="match status" value="1"/>
</dbReference>
<feature type="transmembrane region" description="Helical" evidence="4">
    <location>
        <begin position="379"/>
        <end position="401"/>
    </location>
</feature>
<dbReference type="InterPro" id="IPR020846">
    <property type="entry name" value="MFS_dom"/>
</dbReference>
<evidence type="ECO:0000313" key="6">
    <source>
        <dbReference type="EMBL" id="QFU76845.1"/>
    </source>
</evidence>
<dbReference type="EMBL" id="CP036422">
    <property type="protein sequence ID" value="QFU76845.1"/>
    <property type="molecule type" value="Genomic_DNA"/>
</dbReference>
<dbReference type="Proteomes" id="UP000326287">
    <property type="component" value="Chromosome"/>
</dbReference>
<feature type="transmembrane region" description="Helical" evidence="4">
    <location>
        <begin position="262"/>
        <end position="284"/>
    </location>
</feature>
<dbReference type="InterPro" id="IPR036259">
    <property type="entry name" value="MFS_trans_sf"/>
</dbReference>
<dbReference type="InterPro" id="IPR011701">
    <property type="entry name" value="MFS"/>
</dbReference>
<evidence type="ECO:0000256" key="4">
    <source>
        <dbReference type="SAM" id="Phobius"/>
    </source>
</evidence>
<keyword evidence="2 4" id="KW-1133">Transmembrane helix</keyword>
<feature type="domain" description="Major facilitator superfamily (MFS) profile" evidence="5">
    <location>
        <begin position="20"/>
        <end position="405"/>
    </location>
</feature>
<dbReference type="AlphaFoldDB" id="A0A5P9NMY1"/>
<feature type="transmembrane region" description="Helical" evidence="4">
    <location>
        <begin position="59"/>
        <end position="80"/>
    </location>
</feature>
<dbReference type="OrthoDB" id="3199327at2"/>